<evidence type="ECO:0000313" key="1">
    <source>
        <dbReference type="EMBL" id="KAL3964278.1"/>
    </source>
</evidence>
<name>A0ACC4E7U7_PURLI</name>
<organism evidence="1 2">
    <name type="scientific">Purpureocillium lilacinum</name>
    <name type="common">Paecilomyces lilacinus</name>
    <dbReference type="NCBI Taxonomy" id="33203"/>
    <lineage>
        <taxon>Eukaryota</taxon>
        <taxon>Fungi</taxon>
        <taxon>Dikarya</taxon>
        <taxon>Ascomycota</taxon>
        <taxon>Pezizomycotina</taxon>
        <taxon>Sordariomycetes</taxon>
        <taxon>Hypocreomycetidae</taxon>
        <taxon>Hypocreales</taxon>
        <taxon>Ophiocordycipitaceae</taxon>
        <taxon>Purpureocillium</taxon>
    </lineage>
</organism>
<dbReference type="EMBL" id="JBGNUJ010000002">
    <property type="protein sequence ID" value="KAL3964278.1"/>
    <property type="molecule type" value="Genomic_DNA"/>
</dbReference>
<reference evidence="1" key="1">
    <citation type="submission" date="2024-12" db="EMBL/GenBank/DDBJ databases">
        <title>Comparative genomics and development of molecular markers within Purpureocillium lilacinum and among Purpureocillium species.</title>
        <authorList>
            <person name="Yeh Z.-Y."/>
            <person name="Ni N.-T."/>
            <person name="Lo P.-H."/>
            <person name="Mushyakhwo K."/>
            <person name="Lin C.-F."/>
            <person name="Nai Y.-S."/>
        </authorList>
    </citation>
    <scope>NUCLEOTIDE SEQUENCE</scope>
    <source>
        <strain evidence="1">NCHU-NPUST-175</strain>
    </source>
</reference>
<comment type="caution">
    <text evidence="1">The sequence shown here is derived from an EMBL/GenBank/DDBJ whole genome shotgun (WGS) entry which is preliminary data.</text>
</comment>
<protein>
    <submittedName>
        <fullName evidence="1">Uncharacterized protein</fullName>
    </submittedName>
</protein>
<sequence>MHSGLIPAVRNERQPVSDLYAKAAWGQCFPGHVMGALRVDFTGHCAASEPKGDEVELATAKRTSIKGPPDFKVPMRRAGVSESSALLFGPLGVSPSLNMTQAVPGPPRVLLGVSS</sequence>
<evidence type="ECO:0000313" key="2">
    <source>
        <dbReference type="Proteomes" id="UP001638806"/>
    </source>
</evidence>
<gene>
    <name evidence="1" type="ORF">ACCO45_001282</name>
</gene>
<keyword evidence="2" id="KW-1185">Reference proteome</keyword>
<accession>A0ACC4E7U7</accession>
<proteinExistence type="predicted"/>
<dbReference type="Proteomes" id="UP001638806">
    <property type="component" value="Unassembled WGS sequence"/>
</dbReference>